<accession>A0ABR1W1B6</accession>
<dbReference type="EMBL" id="JAQQWM010000002">
    <property type="protein sequence ID" value="KAK8077276.1"/>
    <property type="molecule type" value="Genomic_DNA"/>
</dbReference>
<name>A0ABR1W1B6_9PEZI</name>
<proteinExistence type="predicted"/>
<comment type="caution">
    <text evidence="1">The sequence shown here is derived from an EMBL/GenBank/DDBJ whole genome shotgun (WGS) entry which is preliminary data.</text>
</comment>
<sequence>MASTSSNVAIRDKITMELLKILAKINYAMVSKDLGHATVEFTRGFYAGLRELSGSVHDGEQFGGSSSSRARGRLAPTALSLRWPCA</sequence>
<reference evidence="1 2" key="1">
    <citation type="submission" date="2023-01" db="EMBL/GenBank/DDBJ databases">
        <title>Analysis of 21 Apiospora genomes using comparative genomics revels a genus with tremendous synthesis potential of carbohydrate active enzymes and secondary metabolites.</title>
        <authorList>
            <person name="Sorensen T."/>
        </authorList>
    </citation>
    <scope>NUCLEOTIDE SEQUENCE [LARGE SCALE GENOMIC DNA]</scope>
    <source>
        <strain evidence="1 2">CBS 83171</strain>
    </source>
</reference>
<protein>
    <submittedName>
        <fullName evidence="1">Uncharacterized protein</fullName>
    </submittedName>
</protein>
<evidence type="ECO:0000313" key="1">
    <source>
        <dbReference type="EMBL" id="KAK8077276.1"/>
    </source>
</evidence>
<organism evidence="1 2">
    <name type="scientific">Apiospora saccharicola</name>
    <dbReference type="NCBI Taxonomy" id="335842"/>
    <lineage>
        <taxon>Eukaryota</taxon>
        <taxon>Fungi</taxon>
        <taxon>Dikarya</taxon>
        <taxon>Ascomycota</taxon>
        <taxon>Pezizomycotina</taxon>
        <taxon>Sordariomycetes</taxon>
        <taxon>Xylariomycetidae</taxon>
        <taxon>Amphisphaeriales</taxon>
        <taxon>Apiosporaceae</taxon>
        <taxon>Apiospora</taxon>
    </lineage>
</organism>
<keyword evidence="2" id="KW-1185">Reference proteome</keyword>
<gene>
    <name evidence="1" type="ORF">PG996_003446</name>
</gene>
<dbReference type="Proteomes" id="UP001446871">
    <property type="component" value="Unassembled WGS sequence"/>
</dbReference>
<evidence type="ECO:0000313" key="2">
    <source>
        <dbReference type="Proteomes" id="UP001446871"/>
    </source>
</evidence>